<comment type="subcellular location">
    <subcellularLocation>
        <location evidence="1">Cytoplasm</location>
        <location evidence="1">Cytoskeleton</location>
    </subcellularLocation>
</comment>
<reference evidence="5 6" key="1">
    <citation type="journal article" date="2018" name="PLoS ONE">
        <title>The draft genome of Kipferlia bialata reveals reductive genome evolution in fornicate parasites.</title>
        <authorList>
            <person name="Tanifuji G."/>
            <person name="Takabayashi S."/>
            <person name="Kume K."/>
            <person name="Takagi M."/>
            <person name="Nakayama T."/>
            <person name="Kamikawa R."/>
            <person name="Inagaki Y."/>
            <person name="Hashimoto T."/>
        </authorList>
    </citation>
    <scope>NUCLEOTIDE SEQUENCE [LARGE SCALE GENOMIC DNA]</scope>
    <source>
        <strain evidence="5">NY0173</strain>
    </source>
</reference>
<feature type="region of interest" description="Disordered" evidence="4">
    <location>
        <begin position="858"/>
        <end position="897"/>
    </location>
</feature>
<evidence type="ECO:0000313" key="5">
    <source>
        <dbReference type="EMBL" id="GIQ80044.1"/>
    </source>
</evidence>
<accession>A0A9K3CR20</accession>
<evidence type="ECO:0000256" key="2">
    <source>
        <dbReference type="ARBA" id="ARBA00022490"/>
    </source>
</evidence>
<dbReference type="EMBL" id="BDIP01000095">
    <property type="protein sequence ID" value="GIQ80044.1"/>
    <property type="molecule type" value="Genomic_DNA"/>
</dbReference>
<evidence type="ECO:0000256" key="4">
    <source>
        <dbReference type="SAM" id="MobiDB-lite"/>
    </source>
</evidence>
<dbReference type="GO" id="GO:0005856">
    <property type="term" value="C:cytoskeleton"/>
    <property type="evidence" value="ECO:0007669"/>
    <property type="project" value="UniProtKB-SubCell"/>
</dbReference>
<feature type="compositionally biased region" description="Acidic residues" evidence="4">
    <location>
        <begin position="584"/>
        <end position="594"/>
    </location>
</feature>
<dbReference type="AlphaFoldDB" id="A0A9K3CR20"/>
<name>A0A9K3CR20_9EUKA</name>
<dbReference type="InterPro" id="IPR052410">
    <property type="entry name" value="DRC5"/>
</dbReference>
<feature type="region of interest" description="Disordered" evidence="4">
    <location>
        <begin position="540"/>
        <end position="640"/>
    </location>
</feature>
<gene>
    <name evidence="5" type="ORF">KIPB_000774</name>
</gene>
<evidence type="ECO:0000256" key="1">
    <source>
        <dbReference type="ARBA" id="ARBA00004245"/>
    </source>
</evidence>
<dbReference type="SUPFAM" id="SSF52047">
    <property type="entry name" value="RNI-like"/>
    <property type="match status" value="1"/>
</dbReference>
<feature type="compositionally biased region" description="Acidic residues" evidence="4">
    <location>
        <begin position="562"/>
        <end position="576"/>
    </location>
</feature>
<sequence>MASWEGLTDPRWEEYPYCTVPERDRDDMDDELRETLDQIANNQSVCINVFSMETPAMADLLCLALSGASHLEEIEFANIYHDGTLFPKIADCIPHLPNLHSLSFTSCDTDDVDEDEDTVGYLLDALERRGDKMKQLDFADVDEFKFPTHFPRVLNLHRQGCLDTICMDDDEQSELLEEASEAEYALIALALRRHAPYITDLEITAGCPSRAWKTFMTLDGIAGPVPYPILEVLDVRGASLMDDDDTQSDLFSDVICPAIQNMPSLTELDLGDNSQLEAKSLMACASMLESRVFKLRKLSLDDVAMGSGEDTEEGTFARKRLLTALGAGSDLTELHLDSPSGSYVRRVYKEEVHAITGSSSDPEDYWEEGDPDTRLLRGRDPGEAERLERFKDSMYHIRAFTVGLSSLQCLRLLRLELPVLSIWARTPFASVTLSYLMAAVQSLPLLEELHIESMYMSHGCYQKDPRFQSMPVLIPVPPGDLETEDERMVQDVVEYAEVRACESVGREMAKITIRHMRRQVQRRERERAVLELQQAVGDFWSGVEGESNSEDEEGQRAGAEDREGEGDGEGEVGPEGEVDREGEVDSEAGSEEEREESRESDSEREEEAEREREEESLTTRHQLASGLGEGAEESERGGLPAGRTITFAEFLHEHIHDPWLHDVLGGIQHTDTDTEPDEKLPGTGPDLKELLVEAGIDRQTFYSDFTAPPLVLPPSLKRLTLDRISMSPTVFGQVLAAVARPESRVECLSMSYGSFNESHCPLFSRLRGANKLSSLSMYENQLGKGARHIFPVLETLPSLTNLNLSECRIPADVLTEGQELRRQISRQRADQEGEEHSDSFFEDSDNLLSWEFGYSYSDDSDSGYSSDSDSDSDMDTSSDTDDTELDRGDDMSEGELLALTQVAEMIEREGREMGE</sequence>
<organism evidence="5 6">
    <name type="scientific">Kipferlia bialata</name>
    <dbReference type="NCBI Taxonomy" id="797122"/>
    <lineage>
        <taxon>Eukaryota</taxon>
        <taxon>Metamonada</taxon>
        <taxon>Carpediemonas-like organisms</taxon>
        <taxon>Kipferlia</taxon>
    </lineage>
</organism>
<evidence type="ECO:0000313" key="6">
    <source>
        <dbReference type="Proteomes" id="UP000265618"/>
    </source>
</evidence>
<feature type="compositionally biased region" description="Acidic residues" evidence="4">
    <location>
        <begin position="868"/>
        <end position="884"/>
    </location>
</feature>
<feature type="compositionally biased region" description="Basic and acidic residues" evidence="4">
    <location>
        <begin position="595"/>
        <end position="618"/>
    </location>
</feature>
<comment type="caution">
    <text evidence="5">The sequence shown here is derived from an EMBL/GenBank/DDBJ whole genome shotgun (WGS) entry which is preliminary data.</text>
</comment>
<dbReference type="InterPro" id="IPR032675">
    <property type="entry name" value="LRR_dom_sf"/>
</dbReference>
<evidence type="ECO:0000256" key="3">
    <source>
        <dbReference type="ARBA" id="ARBA00023212"/>
    </source>
</evidence>
<dbReference type="PANTHER" id="PTHR24107">
    <property type="entry name" value="YNEIN REGULATORY COMPLEX SUBUNIT 5"/>
    <property type="match status" value="1"/>
</dbReference>
<feature type="compositionally biased region" description="Low complexity" evidence="4">
    <location>
        <begin position="858"/>
        <end position="867"/>
    </location>
</feature>
<dbReference type="Proteomes" id="UP000265618">
    <property type="component" value="Unassembled WGS sequence"/>
</dbReference>
<keyword evidence="2" id="KW-0963">Cytoplasm</keyword>
<protein>
    <submittedName>
        <fullName evidence="5">Uncharacterized protein</fullName>
    </submittedName>
</protein>
<dbReference type="Gene3D" id="3.80.10.10">
    <property type="entry name" value="Ribonuclease Inhibitor"/>
    <property type="match status" value="2"/>
</dbReference>
<proteinExistence type="predicted"/>
<keyword evidence="6" id="KW-1185">Reference proteome</keyword>
<keyword evidence="3" id="KW-0206">Cytoskeleton</keyword>